<reference evidence="7" key="2">
    <citation type="submission" date="2012-03" db="EMBL/GenBank/DDBJ databases">
        <title>The complete genome sequence of the pioneer microbe on fresh volcanic deposit, Leptospirillum ferrooxidans strain C2-3.</title>
        <authorList>
            <person name="Fujimura R."/>
            <person name="Sato Y."/>
            <person name="Nishizawa T."/>
            <person name="Nanba K."/>
            <person name="Oshima K."/>
            <person name="Hattori M."/>
            <person name="Kamijo T."/>
            <person name="Ohta H."/>
        </authorList>
    </citation>
    <scope>NUCLEOTIDE SEQUENCE [LARGE SCALE GENOMIC DNA]</scope>
    <source>
        <strain evidence="7">C2-3</strain>
    </source>
</reference>
<evidence type="ECO:0000256" key="2">
    <source>
        <dbReference type="ARBA" id="ARBA00022692"/>
    </source>
</evidence>
<dbReference type="RefSeq" id="WP_014449255.1">
    <property type="nucleotide sequence ID" value="NC_017094.1"/>
</dbReference>
<comment type="subcellular location">
    <subcellularLocation>
        <location evidence="1">Membrane</location>
        <topology evidence="1">Multi-pass membrane protein</topology>
    </subcellularLocation>
</comment>
<dbReference type="HOGENOM" id="CLU_135915_1_1_0"/>
<sequence length="92" mass="10360">MDFFFEGYLLSHGNVIGFIAGTLTTISFLPQVYYVYRSKKTTDISLSMYLLFFFGVLTWLVYGLILGSPPIIFFNAITLLLSGAVLLAKLIY</sequence>
<dbReference type="InterPro" id="IPR006603">
    <property type="entry name" value="PQ-loop_rpt"/>
</dbReference>
<dbReference type="KEGG" id="lfc:LFE_1072"/>
<keyword evidence="2 5" id="KW-0812">Transmembrane</keyword>
<dbReference type="AlphaFoldDB" id="I0INB6"/>
<feature type="transmembrane region" description="Helical" evidence="5">
    <location>
        <begin position="15"/>
        <end position="36"/>
    </location>
</feature>
<dbReference type="Pfam" id="PF04193">
    <property type="entry name" value="PQ-loop"/>
    <property type="match status" value="1"/>
</dbReference>
<dbReference type="InterPro" id="IPR047662">
    <property type="entry name" value="SemiSWEET"/>
</dbReference>
<gene>
    <name evidence="6" type="ordered locus">LFE_1072</name>
</gene>
<dbReference type="OrthoDB" id="9814012at2"/>
<name>I0INB6_LEPFC</name>
<feature type="transmembrane region" description="Helical" evidence="5">
    <location>
        <begin position="48"/>
        <end position="65"/>
    </location>
</feature>
<dbReference type="Gene3D" id="1.20.1280.290">
    <property type="match status" value="1"/>
</dbReference>
<reference evidence="6 7" key="1">
    <citation type="journal article" date="2012" name="J. Bacteriol.">
        <title>Complete Genome Sequence of Leptospirillum ferrooxidans Strain C2-3, Isolated from a Fresh Volcanic Ash Deposit on the Island of Miyake, Japan.</title>
        <authorList>
            <person name="Fujimura R."/>
            <person name="Sato Y."/>
            <person name="Nishizawa T."/>
            <person name="Oshima K."/>
            <person name="Kim S.-W."/>
            <person name="Hattori M."/>
            <person name="Kamijo T."/>
            <person name="Ohta H."/>
        </authorList>
    </citation>
    <scope>NUCLEOTIDE SEQUENCE [LARGE SCALE GENOMIC DNA]</scope>
    <source>
        <strain evidence="6 7">C2-3</strain>
    </source>
</reference>
<keyword evidence="4 5" id="KW-0472">Membrane</keyword>
<dbReference type="PATRIC" id="fig|1162668.3.peg.1242"/>
<evidence type="ECO:0000256" key="3">
    <source>
        <dbReference type="ARBA" id="ARBA00022989"/>
    </source>
</evidence>
<organism evidence="6 7">
    <name type="scientific">Leptospirillum ferrooxidans (strain C2-3)</name>
    <dbReference type="NCBI Taxonomy" id="1162668"/>
    <lineage>
        <taxon>Bacteria</taxon>
        <taxon>Pseudomonadati</taxon>
        <taxon>Nitrospirota</taxon>
        <taxon>Nitrospiria</taxon>
        <taxon>Nitrospirales</taxon>
        <taxon>Nitrospiraceae</taxon>
        <taxon>Leptospirillum</taxon>
    </lineage>
</organism>
<evidence type="ECO:0000313" key="6">
    <source>
        <dbReference type="EMBL" id="BAM06765.1"/>
    </source>
</evidence>
<dbReference type="GO" id="GO:0051119">
    <property type="term" value="F:sugar transmembrane transporter activity"/>
    <property type="evidence" value="ECO:0007669"/>
    <property type="project" value="InterPro"/>
</dbReference>
<evidence type="ECO:0000256" key="1">
    <source>
        <dbReference type="ARBA" id="ARBA00004141"/>
    </source>
</evidence>
<feature type="transmembrane region" description="Helical" evidence="5">
    <location>
        <begin position="71"/>
        <end position="91"/>
    </location>
</feature>
<keyword evidence="3 5" id="KW-1133">Transmembrane helix</keyword>
<proteinExistence type="predicted"/>
<keyword evidence="7" id="KW-1185">Reference proteome</keyword>
<evidence type="ECO:0000256" key="5">
    <source>
        <dbReference type="SAM" id="Phobius"/>
    </source>
</evidence>
<dbReference type="Proteomes" id="UP000007382">
    <property type="component" value="Chromosome"/>
</dbReference>
<accession>I0INB6</accession>
<dbReference type="GO" id="GO:0016020">
    <property type="term" value="C:membrane"/>
    <property type="evidence" value="ECO:0007669"/>
    <property type="project" value="UniProtKB-SubCell"/>
</dbReference>
<dbReference type="eggNOG" id="COG4095">
    <property type="taxonomic scope" value="Bacteria"/>
</dbReference>
<evidence type="ECO:0000313" key="7">
    <source>
        <dbReference type="Proteomes" id="UP000007382"/>
    </source>
</evidence>
<protein>
    <recommendedName>
        <fullName evidence="8">MtN3 and saliva related transmembrane protein</fullName>
    </recommendedName>
</protein>
<dbReference type="EMBL" id="AP012342">
    <property type="protein sequence ID" value="BAM06765.1"/>
    <property type="molecule type" value="Genomic_DNA"/>
</dbReference>
<evidence type="ECO:0008006" key="8">
    <source>
        <dbReference type="Google" id="ProtNLM"/>
    </source>
</evidence>
<evidence type="ECO:0000256" key="4">
    <source>
        <dbReference type="ARBA" id="ARBA00023136"/>
    </source>
</evidence>
<dbReference type="NCBIfam" id="NF037968">
    <property type="entry name" value="SemiSWEET_2"/>
    <property type="match status" value="1"/>
</dbReference>